<keyword evidence="1 4" id="KW-0349">Heme</keyword>
<keyword evidence="7" id="KW-1185">Reference proteome</keyword>
<reference evidence="6 7" key="1">
    <citation type="submission" date="2018-11" db="EMBL/GenBank/DDBJ databases">
        <title>Flavobacterium sp. nov., YIM 102796 draft genome.</title>
        <authorList>
            <person name="Li G."/>
            <person name="Jiang Y."/>
        </authorList>
    </citation>
    <scope>NUCLEOTIDE SEQUENCE [LARGE SCALE GENOMIC DNA]</scope>
    <source>
        <strain evidence="6 7">YIM 102796</strain>
    </source>
</reference>
<dbReference type="SUPFAM" id="SSF46626">
    <property type="entry name" value="Cytochrome c"/>
    <property type="match status" value="1"/>
</dbReference>
<comment type="caution">
    <text evidence="6">The sequence shown here is derived from an EMBL/GenBank/DDBJ whole genome shotgun (WGS) entry which is preliminary data.</text>
</comment>
<dbReference type="Pfam" id="PF00034">
    <property type="entry name" value="Cytochrom_C"/>
    <property type="match status" value="1"/>
</dbReference>
<evidence type="ECO:0000256" key="1">
    <source>
        <dbReference type="ARBA" id="ARBA00022617"/>
    </source>
</evidence>
<accession>A0A3P1B756</accession>
<dbReference type="Proteomes" id="UP000268372">
    <property type="component" value="Unassembled WGS sequence"/>
</dbReference>
<keyword evidence="2 4" id="KW-0479">Metal-binding</keyword>
<dbReference type="GO" id="GO:0020037">
    <property type="term" value="F:heme binding"/>
    <property type="evidence" value="ECO:0007669"/>
    <property type="project" value="InterPro"/>
</dbReference>
<organism evidence="6 7">
    <name type="scientific">Paenimyroides viscosum</name>
    <dbReference type="NCBI Taxonomy" id="2488729"/>
    <lineage>
        <taxon>Bacteria</taxon>
        <taxon>Pseudomonadati</taxon>
        <taxon>Bacteroidota</taxon>
        <taxon>Flavobacteriia</taxon>
        <taxon>Flavobacteriales</taxon>
        <taxon>Flavobacteriaceae</taxon>
        <taxon>Paenimyroides</taxon>
    </lineage>
</organism>
<dbReference type="InterPro" id="IPR009056">
    <property type="entry name" value="Cyt_c-like_dom"/>
</dbReference>
<dbReference type="InterPro" id="IPR036909">
    <property type="entry name" value="Cyt_c-like_dom_sf"/>
</dbReference>
<dbReference type="Gene3D" id="1.10.760.10">
    <property type="entry name" value="Cytochrome c-like domain"/>
    <property type="match status" value="1"/>
</dbReference>
<evidence type="ECO:0000256" key="4">
    <source>
        <dbReference type="PROSITE-ProRule" id="PRU00433"/>
    </source>
</evidence>
<dbReference type="GO" id="GO:0009055">
    <property type="term" value="F:electron transfer activity"/>
    <property type="evidence" value="ECO:0007669"/>
    <property type="project" value="InterPro"/>
</dbReference>
<sequence>MKKSMLLALVAISIISCGKKEEKKDELYPENVAEAVSSEDQLIADGKKLFESNKAACFSCHQMDKKVIGPSIKEIAKIYKEQNGDMVAFLRKKADPIVDPSQYNVMETNFAILKTMSDEELKSLEAYMMSTIK</sequence>
<name>A0A3P1B756_9FLAO</name>
<dbReference type="OrthoDB" id="9814063at2"/>
<dbReference type="GO" id="GO:0046872">
    <property type="term" value="F:metal ion binding"/>
    <property type="evidence" value="ECO:0007669"/>
    <property type="project" value="UniProtKB-KW"/>
</dbReference>
<evidence type="ECO:0000313" key="7">
    <source>
        <dbReference type="Proteomes" id="UP000268372"/>
    </source>
</evidence>
<evidence type="ECO:0000256" key="2">
    <source>
        <dbReference type="ARBA" id="ARBA00022723"/>
    </source>
</evidence>
<dbReference type="PROSITE" id="PS51007">
    <property type="entry name" value="CYTC"/>
    <property type="match status" value="1"/>
</dbReference>
<proteinExistence type="predicted"/>
<feature type="domain" description="Cytochrome c" evidence="5">
    <location>
        <begin position="41"/>
        <end position="132"/>
    </location>
</feature>
<keyword evidence="3 4" id="KW-0408">Iron</keyword>
<protein>
    <submittedName>
        <fullName evidence="6">Cytochrome C552</fullName>
    </submittedName>
</protein>
<evidence type="ECO:0000259" key="5">
    <source>
        <dbReference type="PROSITE" id="PS51007"/>
    </source>
</evidence>
<dbReference type="AlphaFoldDB" id="A0A3P1B756"/>
<dbReference type="RefSeq" id="WP_124898164.1">
    <property type="nucleotide sequence ID" value="NZ_RQTJ01000002.1"/>
</dbReference>
<gene>
    <name evidence="6" type="ORF">EG242_01570</name>
</gene>
<dbReference type="EMBL" id="RQTJ01000002">
    <property type="protein sequence ID" value="RRA96751.1"/>
    <property type="molecule type" value="Genomic_DNA"/>
</dbReference>
<evidence type="ECO:0000313" key="6">
    <source>
        <dbReference type="EMBL" id="RRA96751.1"/>
    </source>
</evidence>
<dbReference type="PROSITE" id="PS51257">
    <property type="entry name" value="PROKAR_LIPOPROTEIN"/>
    <property type="match status" value="1"/>
</dbReference>
<evidence type="ECO:0000256" key="3">
    <source>
        <dbReference type="ARBA" id="ARBA00023004"/>
    </source>
</evidence>